<sequence length="37" mass="4302">MWFPPGRYRSLPDVDSHLAPRKIDVILLLSKKTKPLI</sequence>
<dbReference type="Proteomes" id="UP000326678">
    <property type="component" value="Chromosome Gxm2"/>
</dbReference>
<reference evidence="1 2" key="1">
    <citation type="submission" date="2019-10" db="EMBL/GenBank/DDBJ databases">
        <title>Genomic and transcriptomic insights into the perfect genentic adaptation of a filamentous nitrogen-fixing cyanobacterium to rice fields.</title>
        <authorList>
            <person name="Chen Z."/>
        </authorList>
    </citation>
    <scope>NUCLEOTIDE SEQUENCE [LARGE SCALE GENOMIC DNA]</scope>
    <source>
        <strain evidence="1">CCNUC1</strain>
    </source>
</reference>
<proteinExistence type="predicted"/>
<dbReference type="KEGG" id="nsh:GXM_07438"/>
<gene>
    <name evidence="1" type="ORF">GXM_07438</name>
</gene>
<dbReference type="EMBL" id="CP045227">
    <property type="protein sequence ID" value="QFS49944.1"/>
    <property type="molecule type" value="Genomic_DNA"/>
</dbReference>
<evidence type="ECO:0000313" key="1">
    <source>
        <dbReference type="EMBL" id="QFS49944.1"/>
    </source>
</evidence>
<accession>A0A5P8WBF2</accession>
<organism evidence="1 2">
    <name type="scientific">Nostoc sphaeroides CCNUC1</name>
    <dbReference type="NCBI Taxonomy" id="2653204"/>
    <lineage>
        <taxon>Bacteria</taxon>
        <taxon>Bacillati</taxon>
        <taxon>Cyanobacteriota</taxon>
        <taxon>Cyanophyceae</taxon>
        <taxon>Nostocales</taxon>
        <taxon>Nostocaceae</taxon>
        <taxon>Nostoc</taxon>
    </lineage>
</organism>
<protein>
    <submittedName>
        <fullName evidence="1">Uncharacterized protein</fullName>
    </submittedName>
</protein>
<name>A0A5P8WBF2_9NOSO</name>
<evidence type="ECO:0000313" key="2">
    <source>
        <dbReference type="Proteomes" id="UP000326678"/>
    </source>
</evidence>
<keyword evidence="2" id="KW-1185">Reference proteome</keyword>
<dbReference type="AlphaFoldDB" id="A0A5P8WBF2"/>